<dbReference type="Pfam" id="PF07686">
    <property type="entry name" value="V-set"/>
    <property type="match status" value="1"/>
</dbReference>
<keyword evidence="8" id="KW-0675">Receptor</keyword>
<dbReference type="SUPFAM" id="SSF48726">
    <property type="entry name" value="Immunoglobulin"/>
    <property type="match status" value="1"/>
</dbReference>
<evidence type="ECO:0000256" key="6">
    <source>
        <dbReference type="ARBA" id="ARBA00023136"/>
    </source>
</evidence>
<dbReference type="GO" id="GO:0002250">
    <property type="term" value="P:adaptive immune response"/>
    <property type="evidence" value="ECO:0007669"/>
    <property type="project" value="UniProtKB-KW"/>
</dbReference>
<dbReference type="Gene3D" id="2.60.40.10">
    <property type="entry name" value="Immunoglobulins"/>
    <property type="match status" value="1"/>
</dbReference>
<dbReference type="PANTHER" id="PTHR19256:SF67">
    <property type="entry name" value="T CELL RECEPTOR GAMMA VARIABLE 2-RELATED"/>
    <property type="match status" value="1"/>
</dbReference>
<evidence type="ECO:0000256" key="2">
    <source>
        <dbReference type="ARBA" id="ARBA00022475"/>
    </source>
</evidence>
<evidence type="ECO:0000256" key="7">
    <source>
        <dbReference type="ARBA" id="ARBA00023157"/>
    </source>
</evidence>
<dbReference type="Ensembl" id="ENSCJAT00000134890.1">
    <property type="protein sequence ID" value="ENSCJAP00000086160.1"/>
    <property type="gene ID" value="ENSCJAG00000075352.1"/>
</dbReference>
<protein>
    <recommendedName>
        <fullName evidence="13">Ig-like domain-containing protein</fullName>
    </recommendedName>
</protein>
<keyword evidence="15" id="KW-1185">Reference proteome</keyword>
<evidence type="ECO:0000256" key="4">
    <source>
        <dbReference type="ARBA" id="ARBA00022859"/>
    </source>
</evidence>
<keyword evidence="3 12" id="KW-0732">Signal</keyword>
<keyword evidence="6" id="KW-0472">Membrane</keyword>
<keyword evidence="7" id="KW-1015">Disulfide bond</keyword>
<feature type="domain" description="Ig-like" evidence="13">
    <location>
        <begin position="13"/>
        <end position="130"/>
    </location>
</feature>
<dbReference type="GO" id="GO:0042101">
    <property type="term" value="C:T cell receptor complex"/>
    <property type="evidence" value="ECO:0007669"/>
    <property type="project" value="UniProtKB-KW"/>
</dbReference>
<name>A0A8I4A2W2_CALJA</name>
<dbReference type="InterPro" id="IPR007110">
    <property type="entry name" value="Ig-like_dom"/>
</dbReference>
<evidence type="ECO:0000256" key="10">
    <source>
        <dbReference type="ARBA" id="ARBA00038578"/>
    </source>
</evidence>
<dbReference type="Ensembl" id="ENSCJAT00000148403.1">
    <property type="protein sequence ID" value="ENSCJAP00000089412.1"/>
    <property type="gene ID" value="ENSCJAG00000075352.1"/>
</dbReference>
<dbReference type="OrthoDB" id="9628507at2759"/>
<dbReference type="OMA" id="ASITCDI"/>
<dbReference type="SMART" id="SM00409">
    <property type="entry name" value="IG"/>
    <property type="match status" value="1"/>
</dbReference>
<accession>A0A8I4A2W2</accession>
<comment type="subunit">
    <text evidence="10">Gamma-delta TR is a heterodimer composed of a gamma and delta chain; disulfide-linked. The gamma-delta TR is associated with the transmembrane signaling CD3 coreceptor proteins following the stoichiometry: a single gamma-delta TR heterodimer associates with one CD3D-CD3E heterodimer, one CD3G-CD3E heterodimer and one CD247 homodimer forming a stable octameric structure. Upon activation, gamma-delta TR complex associates with FCER1G to initiate intracellular signaling.</text>
</comment>
<keyword evidence="4" id="KW-0391">Immunity</keyword>
<keyword evidence="11" id="KW-1279">T cell receptor</keyword>
<dbReference type="PROSITE" id="PS50835">
    <property type="entry name" value="IG_LIKE"/>
    <property type="match status" value="1"/>
</dbReference>
<dbReference type="InterPro" id="IPR013106">
    <property type="entry name" value="Ig_V-set"/>
</dbReference>
<dbReference type="InterPro" id="IPR051117">
    <property type="entry name" value="TRG_var/const_region"/>
</dbReference>
<keyword evidence="9" id="KW-0393">Immunoglobulin domain</keyword>
<evidence type="ECO:0000256" key="11">
    <source>
        <dbReference type="ARBA" id="ARBA00043266"/>
    </source>
</evidence>
<comment type="subcellular location">
    <subcellularLocation>
        <location evidence="1">Cell membrane</location>
    </subcellularLocation>
</comment>
<dbReference type="InterPro" id="IPR036179">
    <property type="entry name" value="Ig-like_dom_sf"/>
</dbReference>
<dbReference type="RefSeq" id="XP_035110996.2">
    <property type="nucleotide sequence ID" value="XM_035255105.2"/>
</dbReference>
<evidence type="ECO:0000259" key="13">
    <source>
        <dbReference type="PROSITE" id="PS50835"/>
    </source>
</evidence>
<evidence type="ECO:0000256" key="9">
    <source>
        <dbReference type="ARBA" id="ARBA00023319"/>
    </source>
</evidence>
<evidence type="ECO:0000256" key="3">
    <source>
        <dbReference type="ARBA" id="ARBA00022729"/>
    </source>
</evidence>
<dbReference type="InterPro" id="IPR013783">
    <property type="entry name" value="Ig-like_fold"/>
</dbReference>
<dbReference type="FunFam" id="2.60.40.10:FF:001866">
    <property type="entry name" value="T cell receptor gamma variable 3"/>
    <property type="match status" value="1"/>
</dbReference>
<dbReference type="AlphaFoldDB" id="A0A8I4A2W2"/>
<dbReference type="KEGG" id="cjc:103794671"/>
<feature type="signal peptide" evidence="12">
    <location>
        <begin position="1"/>
        <end position="17"/>
    </location>
</feature>
<gene>
    <name evidence="14" type="primary">LOC103794671</name>
</gene>
<organism evidence="14 15">
    <name type="scientific">Callithrix jacchus</name>
    <name type="common">White-tufted-ear marmoset</name>
    <name type="synonym">Simia Jacchus</name>
    <dbReference type="NCBI Taxonomy" id="9483"/>
    <lineage>
        <taxon>Eukaryota</taxon>
        <taxon>Metazoa</taxon>
        <taxon>Chordata</taxon>
        <taxon>Craniata</taxon>
        <taxon>Vertebrata</taxon>
        <taxon>Euteleostomi</taxon>
        <taxon>Mammalia</taxon>
        <taxon>Eutheria</taxon>
        <taxon>Euarchontoglires</taxon>
        <taxon>Primates</taxon>
        <taxon>Haplorrhini</taxon>
        <taxon>Platyrrhini</taxon>
        <taxon>Cebidae</taxon>
        <taxon>Callitrichinae</taxon>
        <taxon>Callithrix</taxon>
        <taxon>Callithrix</taxon>
    </lineage>
</organism>
<dbReference type="PANTHER" id="PTHR19256">
    <property type="entry name" value="T-CELL RECEPTOR GAMMA CHAIN"/>
    <property type="match status" value="1"/>
</dbReference>
<dbReference type="Proteomes" id="UP000008225">
    <property type="component" value="Chromosome 8"/>
</dbReference>
<evidence type="ECO:0000313" key="14">
    <source>
        <dbReference type="Ensembl" id="ENSCJAP00000086160.1"/>
    </source>
</evidence>
<evidence type="ECO:0000256" key="5">
    <source>
        <dbReference type="ARBA" id="ARBA00023130"/>
    </source>
</evidence>
<evidence type="ECO:0000313" key="15">
    <source>
        <dbReference type="Proteomes" id="UP000008225"/>
    </source>
</evidence>
<keyword evidence="5" id="KW-1064">Adaptive immunity</keyword>
<evidence type="ECO:0000256" key="8">
    <source>
        <dbReference type="ARBA" id="ARBA00023170"/>
    </source>
</evidence>
<sequence>MGWALALLLAFLPPVSQMSSNFEGRTKLVTGRTGSSAVITCDLPVENTRYIHWYFHHEGKAPQRLLYCDTYQSKAVLDLGISPGKKDNYLILKGSWKLVLQNLIENDSGVYYCAAWDRHSGSDLPYTTLKSALWLLSCPSHFLPLNLLYSVQRETQLHSRSPPHITLPWPQLHLFPTPPQDLPEEQAAVSRPQLSSLPESKVPSALLGHGGGPLTLLPIQGHLGSSCETRYFAQQMGRVFILNHVSNHGPDMAG</sequence>
<proteinExistence type="predicted"/>
<feature type="chain" id="PRO_5044692021" description="Ig-like domain-containing protein" evidence="12">
    <location>
        <begin position="18"/>
        <end position="254"/>
    </location>
</feature>
<evidence type="ECO:0000256" key="1">
    <source>
        <dbReference type="ARBA" id="ARBA00004236"/>
    </source>
</evidence>
<dbReference type="InterPro" id="IPR003599">
    <property type="entry name" value="Ig_sub"/>
</dbReference>
<evidence type="ECO:0000256" key="12">
    <source>
        <dbReference type="SAM" id="SignalP"/>
    </source>
</evidence>
<reference evidence="14" key="2">
    <citation type="submission" date="2025-05" db="UniProtKB">
        <authorList>
            <consortium name="Ensembl"/>
        </authorList>
    </citation>
    <scope>IDENTIFICATION</scope>
</reference>
<reference evidence="14 15" key="1">
    <citation type="submission" date="2009-03" db="EMBL/GenBank/DDBJ databases">
        <authorList>
            <person name="Warren W."/>
            <person name="Ye L."/>
            <person name="Minx P."/>
            <person name="Worley K."/>
            <person name="Gibbs R."/>
            <person name="Wilson R.K."/>
        </authorList>
    </citation>
    <scope>NUCLEOTIDE SEQUENCE [LARGE SCALE GENOMIC DNA]</scope>
</reference>
<dbReference type="GeneTree" id="ENSGT00940000153143"/>
<dbReference type="GeneID" id="103794671"/>
<keyword evidence="2" id="KW-1003">Cell membrane</keyword>